<sequence length="187" mass="21268">MENFTIHTLESAPKESQPFLEEKVKAYGYLPNLTATLAESPELLEAYLMLHDFFVKTSFDKDELTVVWQAINVENDCHYCVPAHTAIANMMKVDPEITKALRDQTPLPTEKLEALRNFSLAMVRERGFVSDEELEAFYSVGYTHKNVLEVILGLAQKTISNYTNHVAKTPLDKVHSKYAWSKATIVE</sequence>
<dbReference type="PANTHER" id="PTHR35446:SF3">
    <property type="entry name" value="CMD DOMAIN-CONTAINING PROTEIN"/>
    <property type="match status" value="1"/>
</dbReference>
<evidence type="ECO:0000313" key="2">
    <source>
        <dbReference type="Proteomes" id="UP000682802"/>
    </source>
</evidence>
<evidence type="ECO:0000313" key="1">
    <source>
        <dbReference type="EMBL" id="QWG10733.1"/>
    </source>
</evidence>
<gene>
    <name evidence="1" type="ORF">KM029_25450</name>
</gene>
<organism evidence="1 2">
    <name type="scientific">Flammeovirga kamogawensis</name>
    <dbReference type="NCBI Taxonomy" id="373891"/>
    <lineage>
        <taxon>Bacteria</taxon>
        <taxon>Pseudomonadati</taxon>
        <taxon>Bacteroidota</taxon>
        <taxon>Cytophagia</taxon>
        <taxon>Cytophagales</taxon>
        <taxon>Flammeovirgaceae</taxon>
        <taxon>Flammeovirga</taxon>
    </lineage>
</organism>
<dbReference type="SUPFAM" id="SSF69118">
    <property type="entry name" value="AhpD-like"/>
    <property type="match status" value="1"/>
</dbReference>
<geneLocation type="plasmid" evidence="1 2">
    <name>p1</name>
</geneLocation>
<dbReference type="EMBL" id="CP076130">
    <property type="protein sequence ID" value="QWG10733.1"/>
    <property type="molecule type" value="Genomic_DNA"/>
</dbReference>
<proteinExistence type="predicted"/>
<keyword evidence="2" id="KW-1185">Reference proteome</keyword>
<accession>A0ABX8H4U7</accession>
<dbReference type="RefSeq" id="WP_144077223.1">
    <property type="nucleotide sequence ID" value="NZ_CP076130.1"/>
</dbReference>
<name>A0ABX8H4U7_9BACT</name>
<dbReference type="Gene3D" id="1.20.1290.10">
    <property type="entry name" value="AhpD-like"/>
    <property type="match status" value="1"/>
</dbReference>
<dbReference type="InterPro" id="IPR029032">
    <property type="entry name" value="AhpD-like"/>
</dbReference>
<dbReference type="Proteomes" id="UP000682802">
    <property type="component" value="Plasmid p1"/>
</dbReference>
<protein>
    <submittedName>
        <fullName evidence="1">Carboxymuconolactone decarboxylase family protein</fullName>
    </submittedName>
</protein>
<keyword evidence="1" id="KW-0614">Plasmid</keyword>
<reference evidence="1 2" key="1">
    <citation type="submission" date="2021-05" db="EMBL/GenBank/DDBJ databases">
        <title>Comparative genomic studies on the polysaccharide-degrading batcterial strains of the Flammeovirga genus.</title>
        <authorList>
            <person name="Zewei F."/>
            <person name="Zheng Z."/>
            <person name="Yu L."/>
            <person name="Ruyue G."/>
            <person name="Yanhong M."/>
            <person name="Yuanyuan C."/>
            <person name="Jingyan G."/>
            <person name="Wenjun H."/>
        </authorList>
    </citation>
    <scope>NUCLEOTIDE SEQUENCE [LARGE SCALE GENOMIC DNA]</scope>
    <source>
        <strain evidence="1 2">YS10</strain>
        <plasmid evidence="1 2">p1</plasmid>
    </source>
</reference>
<dbReference type="PANTHER" id="PTHR35446">
    <property type="entry name" value="SI:CH211-175M2.5"/>
    <property type="match status" value="1"/>
</dbReference>